<reference evidence="3" key="1">
    <citation type="submission" date="2020-08" db="EMBL/GenBank/DDBJ databases">
        <title>Genome public.</title>
        <authorList>
            <person name="Liu C."/>
            <person name="Sun Q."/>
        </authorList>
    </citation>
    <scope>NUCLEOTIDE SEQUENCE</scope>
    <source>
        <strain evidence="3">NSJ-54</strain>
    </source>
</reference>
<dbReference type="EMBL" id="JACRTC010000001">
    <property type="protein sequence ID" value="MBC8569635.1"/>
    <property type="molecule type" value="Genomic_DNA"/>
</dbReference>
<protein>
    <recommendedName>
        <fullName evidence="2">RNA-binding S4 domain-containing protein</fullName>
    </recommendedName>
</protein>
<evidence type="ECO:0000259" key="2">
    <source>
        <dbReference type="SMART" id="SM00363"/>
    </source>
</evidence>
<dbReference type="InterPro" id="IPR040591">
    <property type="entry name" value="RqcP2_RBD"/>
</dbReference>
<dbReference type="InterPro" id="IPR002942">
    <property type="entry name" value="S4_RNA-bd"/>
</dbReference>
<keyword evidence="1" id="KW-0694">RNA-binding</keyword>
<dbReference type="GO" id="GO:0003723">
    <property type="term" value="F:RNA binding"/>
    <property type="evidence" value="ECO:0007669"/>
    <property type="project" value="UniProtKB-KW"/>
</dbReference>
<evidence type="ECO:0000256" key="1">
    <source>
        <dbReference type="PROSITE-ProRule" id="PRU00182"/>
    </source>
</evidence>
<accession>A0A926EAV7</accession>
<gene>
    <name evidence="3" type="ORF">H8709_02200</name>
</gene>
<dbReference type="Pfam" id="PF17774">
    <property type="entry name" value="YlmH_RBD"/>
    <property type="match status" value="1"/>
</dbReference>
<evidence type="ECO:0000313" key="4">
    <source>
        <dbReference type="Proteomes" id="UP000660861"/>
    </source>
</evidence>
<dbReference type="Gene3D" id="3.30.1370.160">
    <property type="match status" value="1"/>
</dbReference>
<name>A0A926EAV7_9FIRM</name>
<feature type="domain" description="RNA-binding S4" evidence="2">
    <location>
        <begin position="177"/>
        <end position="234"/>
    </location>
</feature>
<sequence length="253" mass="28263">MKTTLSSPEDKLLLSRAEDCFMFAADHYTPKFLGFLDLHQQAVLRTLPAMSDVTLHFFGGYPDSERVMAGFFPPYSEPEEGEYPIHPLTLNFRREASVSHRDVLGALMHLSITRESVGDILVEPGRCVIFLKEPAVKLAKNELSKVGREGVKLEDGFSLPLPELHQFEEKEGTVSSMRLDCVVALSLNLSREKAVGLITGGLVNLNFLPCEDKDRTVEAGDQLSLRGYGRYQIDSIGGTTRKGRTFIRIKKFI</sequence>
<dbReference type="Gene3D" id="3.30.70.330">
    <property type="match status" value="1"/>
</dbReference>
<dbReference type="SUPFAM" id="SSF55174">
    <property type="entry name" value="Alpha-L RNA-binding motif"/>
    <property type="match status" value="1"/>
</dbReference>
<dbReference type="PROSITE" id="PS50889">
    <property type="entry name" value="S4"/>
    <property type="match status" value="1"/>
</dbReference>
<dbReference type="Proteomes" id="UP000660861">
    <property type="component" value="Unassembled WGS sequence"/>
</dbReference>
<dbReference type="CDD" id="cd00165">
    <property type="entry name" value="S4"/>
    <property type="match status" value="1"/>
</dbReference>
<dbReference type="SMART" id="SM00363">
    <property type="entry name" value="S4"/>
    <property type="match status" value="1"/>
</dbReference>
<dbReference type="InterPro" id="IPR012677">
    <property type="entry name" value="Nucleotide-bd_a/b_plait_sf"/>
</dbReference>
<keyword evidence="4" id="KW-1185">Reference proteome</keyword>
<dbReference type="AlphaFoldDB" id="A0A926EAV7"/>
<proteinExistence type="predicted"/>
<dbReference type="RefSeq" id="WP_262396730.1">
    <property type="nucleotide sequence ID" value="NZ_JACRTC010000001.1"/>
</dbReference>
<organism evidence="3 4">
    <name type="scientific">Zongyangia hominis</name>
    <dbReference type="NCBI Taxonomy" id="2763677"/>
    <lineage>
        <taxon>Bacteria</taxon>
        <taxon>Bacillati</taxon>
        <taxon>Bacillota</taxon>
        <taxon>Clostridia</taxon>
        <taxon>Eubacteriales</taxon>
        <taxon>Oscillospiraceae</taxon>
        <taxon>Zongyangia</taxon>
    </lineage>
</organism>
<comment type="caution">
    <text evidence="3">The sequence shown here is derived from an EMBL/GenBank/DDBJ whole genome shotgun (WGS) entry which is preliminary data.</text>
</comment>
<evidence type="ECO:0000313" key="3">
    <source>
        <dbReference type="EMBL" id="MBC8569635.1"/>
    </source>
</evidence>